<evidence type="ECO:0000313" key="1">
    <source>
        <dbReference type="EMBL" id="MPM98704.1"/>
    </source>
</evidence>
<gene>
    <name evidence="1" type="ORF">SDC9_145892</name>
</gene>
<reference evidence="1" key="1">
    <citation type="submission" date="2019-08" db="EMBL/GenBank/DDBJ databases">
        <authorList>
            <person name="Kucharzyk K."/>
            <person name="Murdoch R.W."/>
            <person name="Higgins S."/>
            <person name="Loffler F."/>
        </authorList>
    </citation>
    <scope>NUCLEOTIDE SEQUENCE</scope>
</reference>
<protein>
    <submittedName>
        <fullName evidence="1">Uncharacterized protein</fullName>
    </submittedName>
</protein>
<sequence>MIVAGSIFVMRYEGPIIIRTEASSVPAFNKSINGQLNNMGTVEI</sequence>
<accession>A0A645E9M5</accession>
<comment type="caution">
    <text evidence="1">The sequence shown here is derived from an EMBL/GenBank/DDBJ whole genome shotgun (WGS) entry which is preliminary data.</text>
</comment>
<name>A0A645E9M5_9ZZZZ</name>
<dbReference type="EMBL" id="VSSQ01044840">
    <property type="protein sequence ID" value="MPM98704.1"/>
    <property type="molecule type" value="Genomic_DNA"/>
</dbReference>
<dbReference type="AlphaFoldDB" id="A0A645E9M5"/>
<organism evidence="1">
    <name type="scientific">bioreactor metagenome</name>
    <dbReference type="NCBI Taxonomy" id="1076179"/>
    <lineage>
        <taxon>unclassified sequences</taxon>
        <taxon>metagenomes</taxon>
        <taxon>ecological metagenomes</taxon>
    </lineage>
</organism>
<proteinExistence type="predicted"/>